<organism evidence="2 3">
    <name type="scientific">Seminavis robusta</name>
    <dbReference type="NCBI Taxonomy" id="568900"/>
    <lineage>
        <taxon>Eukaryota</taxon>
        <taxon>Sar</taxon>
        <taxon>Stramenopiles</taxon>
        <taxon>Ochrophyta</taxon>
        <taxon>Bacillariophyta</taxon>
        <taxon>Bacillariophyceae</taxon>
        <taxon>Bacillariophycidae</taxon>
        <taxon>Naviculales</taxon>
        <taxon>Naviculaceae</taxon>
        <taxon>Seminavis</taxon>
    </lineage>
</organism>
<feature type="region of interest" description="Disordered" evidence="1">
    <location>
        <begin position="162"/>
        <end position="245"/>
    </location>
</feature>
<feature type="compositionally biased region" description="Polar residues" evidence="1">
    <location>
        <begin position="306"/>
        <end position="315"/>
    </location>
</feature>
<keyword evidence="3" id="KW-1185">Reference proteome</keyword>
<dbReference type="EMBL" id="CAICTM010001081">
    <property type="protein sequence ID" value="CAB9520219.1"/>
    <property type="molecule type" value="Genomic_DNA"/>
</dbReference>
<dbReference type="AlphaFoldDB" id="A0A9N8EJZ8"/>
<accession>A0A9N8EJZ8</accession>
<protein>
    <submittedName>
        <fullName evidence="2">Uncharacterized protein</fullName>
    </submittedName>
</protein>
<feature type="region of interest" description="Disordered" evidence="1">
    <location>
        <begin position="255"/>
        <end position="274"/>
    </location>
</feature>
<sequence length="494" mass="55163">MATEARRRRTKQQSLPIIHFYEEFVKTTSTRNGTKALADHDTGLATRDVLARRRRSRAMSTDATDGRGRSSPDILTTESITITNGPISGPVSPLTPNKPRSRRPTRIPSLQKTSAKGTQSQTGKTPPTKRLTLYERSQLGLKEREKKIKSIRDELMKECTFKPNTANTIKQKAGGKKKMKRSPQQSTRSGDKSSSTTPTTASTHTTTTTSTRQYWQDFQRSHQQQPTSDASSKDGSKTSLTTKSLRFEELYKEGLRKARQRPATEKAEQELRNKRLEEEQMRECTFKPKLYWGKKIPTTRRKPLVNITQSQNNDNLQRRGPTAPRSLSPRRKLIFETPPEQKKSSICPKSPPVQAPVKGNSLLDVGFRPIPVGGANSLDDEGSCSIGSLSLLRRHHDIMRERRADDVCSPVPPLPLEIITTGVAPMSPPPWSTVLYSSRRDDNSPMEFRRTLGIEVDAEDGEKSPLGPRVIFCGTTVGGDSIAAQTQRTEYGSI</sequence>
<feature type="region of interest" description="Disordered" evidence="1">
    <location>
        <begin position="306"/>
        <end position="328"/>
    </location>
</feature>
<feature type="compositionally biased region" description="Polar residues" evidence="1">
    <location>
        <begin position="212"/>
        <end position="230"/>
    </location>
</feature>
<feature type="compositionally biased region" description="Polar residues" evidence="1">
    <location>
        <begin position="73"/>
        <end position="86"/>
    </location>
</feature>
<evidence type="ECO:0000313" key="2">
    <source>
        <dbReference type="EMBL" id="CAB9520219.1"/>
    </source>
</evidence>
<evidence type="ECO:0000256" key="1">
    <source>
        <dbReference type="SAM" id="MobiDB-lite"/>
    </source>
</evidence>
<name>A0A9N8EJZ8_9STRA</name>
<proteinExistence type="predicted"/>
<evidence type="ECO:0000313" key="3">
    <source>
        <dbReference type="Proteomes" id="UP001153069"/>
    </source>
</evidence>
<reference evidence="2" key="1">
    <citation type="submission" date="2020-06" db="EMBL/GenBank/DDBJ databases">
        <authorList>
            <consortium name="Plant Systems Biology data submission"/>
        </authorList>
    </citation>
    <scope>NUCLEOTIDE SEQUENCE</scope>
    <source>
        <strain evidence="2">D6</strain>
    </source>
</reference>
<comment type="caution">
    <text evidence="2">The sequence shown here is derived from an EMBL/GenBank/DDBJ whole genome shotgun (WGS) entry which is preliminary data.</text>
</comment>
<feature type="compositionally biased region" description="Polar residues" evidence="1">
    <location>
        <begin position="108"/>
        <end position="125"/>
    </location>
</feature>
<feature type="compositionally biased region" description="Low complexity" evidence="1">
    <location>
        <begin position="193"/>
        <end position="211"/>
    </location>
</feature>
<dbReference type="Proteomes" id="UP001153069">
    <property type="component" value="Unassembled WGS sequence"/>
</dbReference>
<feature type="region of interest" description="Disordered" evidence="1">
    <location>
        <begin position="48"/>
        <end position="131"/>
    </location>
</feature>
<gene>
    <name evidence="2" type="ORF">SEMRO_1083_G239400.1</name>
</gene>